<dbReference type="RefSeq" id="XP_033455961.1">
    <property type="nucleotide sequence ID" value="XM_033608572.1"/>
</dbReference>
<dbReference type="PANTHER" id="PTHR38797:SF4">
    <property type="entry name" value="NUCLEAR PORE COMPLEX PROTEIN NUP85"/>
    <property type="match status" value="1"/>
</dbReference>
<dbReference type="InterPro" id="IPR022085">
    <property type="entry name" value="OpdG"/>
</dbReference>
<reference evidence="2" key="3">
    <citation type="submission" date="2025-08" db="UniProtKB">
        <authorList>
            <consortium name="RefSeq"/>
        </authorList>
    </citation>
    <scope>IDENTIFICATION</scope>
    <source>
        <strain evidence="2">CBS 342.82</strain>
    </source>
</reference>
<organism evidence="2">
    <name type="scientific">Dissoconium aciculare CBS 342.82</name>
    <dbReference type="NCBI Taxonomy" id="1314786"/>
    <lineage>
        <taxon>Eukaryota</taxon>
        <taxon>Fungi</taxon>
        <taxon>Dikarya</taxon>
        <taxon>Ascomycota</taxon>
        <taxon>Pezizomycotina</taxon>
        <taxon>Dothideomycetes</taxon>
        <taxon>Dothideomycetidae</taxon>
        <taxon>Mycosphaerellales</taxon>
        <taxon>Dissoconiaceae</taxon>
        <taxon>Dissoconium</taxon>
    </lineage>
</organism>
<dbReference type="Proteomes" id="UP000504637">
    <property type="component" value="Unplaced"/>
</dbReference>
<protein>
    <submittedName>
        <fullName evidence="2">Uncharacterized protein</fullName>
    </submittedName>
</protein>
<dbReference type="InterPro" id="IPR053204">
    <property type="entry name" value="Oxopyrrolidines_Biosynth-assoc"/>
</dbReference>
<name>A0A6J3LT07_9PEZI</name>
<reference evidence="2" key="1">
    <citation type="submission" date="2020-01" db="EMBL/GenBank/DDBJ databases">
        <authorList>
            <consortium name="DOE Joint Genome Institute"/>
            <person name="Haridas S."/>
            <person name="Albert R."/>
            <person name="Binder M."/>
            <person name="Bloem J."/>
            <person name="Labutti K."/>
            <person name="Salamov A."/>
            <person name="Andreopoulos B."/>
            <person name="Baker S.E."/>
            <person name="Barry K."/>
            <person name="Bills G."/>
            <person name="Bluhm B.H."/>
            <person name="Cannon C."/>
            <person name="Castanera R."/>
            <person name="Culley D.E."/>
            <person name="Daum C."/>
            <person name="Ezra D."/>
            <person name="Gonzalez J.B."/>
            <person name="Henrissat B."/>
            <person name="Kuo A."/>
            <person name="Liang C."/>
            <person name="Lipzen A."/>
            <person name="Lutzoni F."/>
            <person name="Magnuson J."/>
            <person name="Mondo S."/>
            <person name="Nolan M."/>
            <person name="Ohm R."/>
            <person name="Pangilinan J."/>
            <person name="Park H.-J."/>
            <person name="Ramirez L."/>
            <person name="Alfaro M."/>
            <person name="Sun H."/>
            <person name="Tritt A."/>
            <person name="Yoshinaga Y."/>
            <person name="Zwiers L.-H."/>
            <person name="Turgeon B.G."/>
            <person name="Goodwin S.B."/>
            <person name="Spatafora J.W."/>
            <person name="Crous P.W."/>
            <person name="Grigoriev I.V."/>
        </authorList>
    </citation>
    <scope>NUCLEOTIDE SEQUENCE</scope>
    <source>
        <strain evidence="2">CBS 342.82</strain>
    </source>
</reference>
<dbReference type="Pfam" id="PF12311">
    <property type="entry name" value="DUF3632"/>
    <property type="match status" value="1"/>
</dbReference>
<keyword evidence="1" id="KW-1185">Reference proteome</keyword>
<evidence type="ECO:0000313" key="2">
    <source>
        <dbReference type="RefSeq" id="XP_033455961.1"/>
    </source>
</evidence>
<sequence>MANTEISQESSLHLDQYFKTSDDQVPRILEAFLDGEIDPETTATRTASIYAPQLSQGNASPTDELWTALVEVAKHSGRDQADASRAVTFLNSLSEQGDIADAASVAIQPSWATGGVYWRDLPGFAFAFRVQAFDLDRHRFLRGKESLLQTTTFAATYLQYGNPTIRKGMIFLAEVGLMTGLEHDHGELNDLYLPAAATWMAIAAERVRELCNENYNRDDDAPGLPEVYHGPPLWSAGRGFSVGRWQFWKQRFETLAQSNRLSDELRGQARRAHDAMVRVDE</sequence>
<dbReference type="PANTHER" id="PTHR38797">
    <property type="entry name" value="NUCLEAR PORE COMPLEX PROTEIN NUP85-RELATED"/>
    <property type="match status" value="1"/>
</dbReference>
<gene>
    <name evidence="2" type="ORF">K489DRAFT_434765</name>
</gene>
<dbReference type="AlphaFoldDB" id="A0A6J3LT07"/>
<dbReference type="OrthoDB" id="3350591at2759"/>
<dbReference type="GeneID" id="54366372"/>
<evidence type="ECO:0000313" key="1">
    <source>
        <dbReference type="Proteomes" id="UP000504637"/>
    </source>
</evidence>
<reference evidence="2" key="2">
    <citation type="submission" date="2020-04" db="EMBL/GenBank/DDBJ databases">
        <authorList>
            <consortium name="NCBI Genome Project"/>
        </authorList>
    </citation>
    <scope>NUCLEOTIDE SEQUENCE</scope>
    <source>
        <strain evidence="2">CBS 342.82</strain>
    </source>
</reference>
<proteinExistence type="predicted"/>
<accession>A0A6J3LT07</accession>